<dbReference type="GO" id="GO:0005634">
    <property type="term" value="C:nucleus"/>
    <property type="evidence" value="ECO:0007669"/>
    <property type="project" value="UniProtKB-SubCell"/>
</dbReference>
<keyword evidence="11" id="KW-0238">DNA-binding</keyword>
<reference evidence="11 12" key="1">
    <citation type="submission" date="2022-11" db="EMBL/GenBank/DDBJ databases">
        <title>Mucor velutinosus strain NIH1002 WGS.</title>
        <authorList>
            <person name="Subramanian P."/>
            <person name="Mullikin J.C."/>
            <person name="Segre J.A."/>
            <person name="Zelazny A.M."/>
        </authorList>
    </citation>
    <scope>NUCLEOTIDE SEQUENCE [LARGE SCALE GENOMIC DNA]</scope>
    <source>
        <strain evidence="11 12">NIH1002</strain>
    </source>
</reference>
<keyword evidence="7" id="KW-0156">Chromatin regulator</keyword>
<feature type="region of interest" description="Disordered" evidence="9">
    <location>
        <begin position="242"/>
        <end position="274"/>
    </location>
</feature>
<feature type="compositionally biased region" description="Pro residues" evidence="9">
    <location>
        <begin position="587"/>
        <end position="607"/>
    </location>
</feature>
<keyword evidence="3" id="KW-0158">Chromosome</keyword>
<evidence type="ECO:0000313" key="11">
    <source>
        <dbReference type="EMBL" id="KAK4511860.1"/>
    </source>
</evidence>
<dbReference type="SMART" id="SM00317">
    <property type="entry name" value="SET"/>
    <property type="match status" value="1"/>
</dbReference>
<dbReference type="PANTHER" id="PTHR12977">
    <property type="entry name" value="SUPPRESSOR OF VARIEGATION 4-20-RELATED"/>
    <property type="match status" value="1"/>
</dbReference>
<evidence type="ECO:0000256" key="1">
    <source>
        <dbReference type="ARBA" id="ARBA00004123"/>
    </source>
</evidence>
<accession>A0AAN7DCC2</accession>
<keyword evidence="6" id="KW-0949">S-adenosyl-L-methionine</keyword>
<dbReference type="GO" id="GO:0032259">
    <property type="term" value="P:methylation"/>
    <property type="evidence" value="ECO:0007669"/>
    <property type="project" value="UniProtKB-KW"/>
</dbReference>
<dbReference type="InterPro" id="IPR041938">
    <property type="entry name" value="Hist-Lys_N-MTase_N"/>
</dbReference>
<evidence type="ECO:0000256" key="6">
    <source>
        <dbReference type="ARBA" id="ARBA00022691"/>
    </source>
</evidence>
<evidence type="ECO:0000256" key="5">
    <source>
        <dbReference type="ARBA" id="ARBA00022679"/>
    </source>
</evidence>
<sequence length="669" mass="75306">MDFKILSKHDDILASYFLDNLYLWFTTVRMNSDPIHATGEQQMAIETIQQIVSRPGSPEQSIKLGVKLFLEFPYFKDYISKLSLKEARYFHQHLRRYILMFSHQAGFEVSSTTRYTGTMEACILATRDWTAGETVQCCSGAIVDLTKEDDAKLKSEGRDFSVMVSTRKKCTCLFLGPARFMNHDCDANCEFTSPQLNTISFKVQRDICRGEEMTVYYGDHYFGIDNCECRCLSCERMQEGSFRVEKSDSEETEKNDTSTPETPTEDENTGIRRSGRVKKEVDYVYKDVLSSPKRQKATLLKANKEESPNNTIPLVEITNGKSLEDTIEDMTIDDLEEMEINHRTKMQKPVEMDLSFICNEQPPSQWPPKAASPHIQPFTQSTEQTYSTWRAYQTANTYMNNVSHRERSLMSPHPPPTSHPMPVDSELVQFYEWLDDLSDVSDTEGSVVGDVNAATCCPAAKEYKTVITSTGRELCSRCYRHYKIYELDWPLRKKPIVVPPPSPAVPAPPASPPVPSTPSAGGHTRKDAVKPAPRSKSKSQPKSIKPRAKPLPAQRAKPLPGPGPKLLVSEQQQSPNRPQYHSYEPQYPLPPDPPAPFGLHAPQPPLQAPQIDPVIAAFALQSSHNYSLTSLPASPTFTPELSYASSSPSSRKLQIVQSQKVYAVHPRPI</sequence>
<proteinExistence type="predicted"/>
<dbReference type="RefSeq" id="XP_064678526.1">
    <property type="nucleotide sequence ID" value="XM_064823214.1"/>
</dbReference>
<keyword evidence="8" id="KW-0539">Nucleus</keyword>
<dbReference type="Gene3D" id="2.170.270.10">
    <property type="entry name" value="SET domain"/>
    <property type="match status" value="1"/>
</dbReference>
<feature type="domain" description="SET" evidence="10">
    <location>
        <begin position="105"/>
        <end position="218"/>
    </location>
</feature>
<evidence type="ECO:0000256" key="8">
    <source>
        <dbReference type="ARBA" id="ARBA00023242"/>
    </source>
</evidence>
<evidence type="ECO:0000256" key="3">
    <source>
        <dbReference type="ARBA" id="ARBA00022454"/>
    </source>
</evidence>
<comment type="subcellular location">
    <subcellularLocation>
        <location evidence="2">Chromosome</location>
    </subcellularLocation>
    <subcellularLocation>
        <location evidence="1">Nucleus</location>
    </subcellularLocation>
</comment>
<dbReference type="SUPFAM" id="SSF82199">
    <property type="entry name" value="SET domain"/>
    <property type="match status" value="1"/>
</dbReference>
<dbReference type="PANTHER" id="PTHR12977:SF4">
    <property type="entry name" value="HISTONE-LYSINE N-METHYLTRANSFERASE KMT5B"/>
    <property type="match status" value="1"/>
</dbReference>
<feature type="compositionally biased region" description="Pro residues" evidence="9">
    <location>
        <begin position="502"/>
        <end position="516"/>
    </location>
</feature>
<evidence type="ECO:0000259" key="10">
    <source>
        <dbReference type="PROSITE" id="PS50280"/>
    </source>
</evidence>
<comment type="caution">
    <text evidence="11">The sequence shown here is derived from an EMBL/GenBank/DDBJ whole genome shotgun (WGS) entry which is preliminary data.</text>
</comment>
<dbReference type="CDD" id="cd10524">
    <property type="entry name" value="SET_Suv4-20-like"/>
    <property type="match status" value="1"/>
</dbReference>
<keyword evidence="11" id="KW-0371">Homeobox</keyword>
<dbReference type="InterPro" id="IPR046341">
    <property type="entry name" value="SET_dom_sf"/>
</dbReference>
<dbReference type="Pfam" id="PF00856">
    <property type="entry name" value="SET"/>
    <property type="match status" value="1"/>
</dbReference>
<name>A0AAN7DCC2_9FUNG</name>
<dbReference type="Gene3D" id="1.10.10.1700">
    <property type="entry name" value="Histone-lysine N-methyltransferase"/>
    <property type="match status" value="1"/>
</dbReference>
<dbReference type="GO" id="GO:0003677">
    <property type="term" value="F:DNA binding"/>
    <property type="evidence" value="ECO:0007669"/>
    <property type="project" value="UniProtKB-KW"/>
</dbReference>
<feature type="compositionally biased region" description="Basic residues" evidence="9">
    <location>
        <begin position="533"/>
        <end position="548"/>
    </location>
</feature>
<protein>
    <submittedName>
        <fullName evidence="11">Homeobox protein tos8</fullName>
    </submittedName>
</protein>
<feature type="compositionally biased region" description="Basic and acidic residues" evidence="9">
    <location>
        <begin position="242"/>
        <end position="256"/>
    </location>
</feature>
<evidence type="ECO:0000313" key="12">
    <source>
        <dbReference type="Proteomes" id="UP001304243"/>
    </source>
</evidence>
<keyword evidence="4" id="KW-0489">Methyltransferase</keyword>
<keyword evidence="12" id="KW-1185">Reference proteome</keyword>
<dbReference type="EMBL" id="JASEJX010000025">
    <property type="protein sequence ID" value="KAK4511860.1"/>
    <property type="molecule type" value="Genomic_DNA"/>
</dbReference>
<gene>
    <name evidence="11" type="primary">TOS8_1</name>
    <name evidence="11" type="ORF">ATC70_003859</name>
</gene>
<feature type="region of interest" description="Disordered" evidence="9">
    <location>
        <begin position="502"/>
        <end position="608"/>
    </location>
</feature>
<dbReference type="GeneID" id="89947561"/>
<dbReference type="AlphaFoldDB" id="A0AAN7DCC2"/>
<keyword evidence="5" id="KW-0808">Transferase</keyword>
<dbReference type="InterPro" id="IPR039977">
    <property type="entry name" value="Suv4-20/Set9"/>
</dbReference>
<dbReference type="InterPro" id="IPR001214">
    <property type="entry name" value="SET_dom"/>
</dbReference>
<dbReference type="GO" id="GO:0005694">
    <property type="term" value="C:chromosome"/>
    <property type="evidence" value="ECO:0007669"/>
    <property type="project" value="UniProtKB-SubCell"/>
</dbReference>
<dbReference type="GO" id="GO:0042799">
    <property type="term" value="F:histone H4K20 methyltransferase activity"/>
    <property type="evidence" value="ECO:0007669"/>
    <property type="project" value="TreeGrafter"/>
</dbReference>
<evidence type="ECO:0000256" key="9">
    <source>
        <dbReference type="SAM" id="MobiDB-lite"/>
    </source>
</evidence>
<dbReference type="Proteomes" id="UP001304243">
    <property type="component" value="Unassembled WGS sequence"/>
</dbReference>
<evidence type="ECO:0000256" key="2">
    <source>
        <dbReference type="ARBA" id="ARBA00004286"/>
    </source>
</evidence>
<feature type="compositionally biased region" description="Polar residues" evidence="9">
    <location>
        <begin position="569"/>
        <end position="579"/>
    </location>
</feature>
<evidence type="ECO:0000256" key="4">
    <source>
        <dbReference type="ARBA" id="ARBA00022603"/>
    </source>
</evidence>
<dbReference type="PROSITE" id="PS50280">
    <property type="entry name" value="SET"/>
    <property type="match status" value="1"/>
</dbReference>
<evidence type="ECO:0000256" key="7">
    <source>
        <dbReference type="ARBA" id="ARBA00022853"/>
    </source>
</evidence>
<organism evidence="11 12">
    <name type="scientific">Mucor velutinosus</name>
    <dbReference type="NCBI Taxonomy" id="708070"/>
    <lineage>
        <taxon>Eukaryota</taxon>
        <taxon>Fungi</taxon>
        <taxon>Fungi incertae sedis</taxon>
        <taxon>Mucoromycota</taxon>
        <taxon>Mucoromycotina</taxon>
        <taxon>Mucoromycetes</taxon>
        <taxon>Mucorales</taxon>
        <taxon>Mucorineae</taxon>
        <taxon>Mucoraceae</taxon>
        <taxon>Mucor</taxon>
    </lineage>
</organism>